<dbReference type="HOGENOM" id="CLU_2655376_0_0_1"/>
<accession>A0A0C3F7T7</accession>
<reference evidence="3" key="2">
    <citation type="submission" date="2015-01" db="EMBL/GenBank/DDBJ databases">
        <title>Evolutionary Origins and Diversification of the Mycorrhizal Mutualists.</title>
        <authorList>
            <consortium name="DOE Joint Genome Institute"/>
            <consortium name="Mycorrhizal Genomics Consortium"/>
            <person name="Kohler A."/>
            <person name="Kuo A."/>
            <person name="Nagy L.G."/>
            <person name="Floudas D."/>
            <person name="Copeland A."/>
            <person name="Barry K.W."/>
            <person name="Cichocki N."/>
            <person name="Veneault-Fourrey C."/>
            <person name="LaButti K."/>
            <person name="Lindquist E.A."/>
            <person name="Lipzen A."/>
            <person name="Lundell T."/>
            <person name="Morin E."/>
            <person name="Murat C."/>
            <person name="Riley R."/>
            <person name="Ohm R."/>
            <person name="Sun H."/>
            <person name="Tunlid A."/>
            <person name="Henrissat B."/>
            <person name="Grigoriev I.V."/>
            <person name="Hibbett D.S."/>
            <person name="Martin F."/>
        </authorList>
    </citation>
    <scope>NUCLEOTIDE SEQUENCE [LARGE SCALE GENOMIC DNA]</scope>
    <source>
        <strain evidence="3">F 1598</strain>
    </source>
</reference>
<name>A0A0C3F7T7_PILCF</name>
<evidence type="ECO:0000256" key="1">
    <source>
        <dbReference type="SAM" id="MobiDB-lite"/>
    </source>
</evidence>
<gene>
    <name evidence="2" type="ORF">PILCRDRAFT_661736</name>
</gene>
<dbReference type="EMBL" id="KN833040">
    <property type="protein sequence ID" value="KIM75999.1"/>
    <property type="molecule type" value="Genomic_DNA"/>
</dbReference>
<dbReference type="Proteomes" id="UP000054166">
    <property type="component" value="Unassembled WGS sequence"/>
</dbReference>
<evidence type="ECO:0000313" key="2">
    <source>
        <dbReference type="EMBL" id="KIM75999.1"/>
    </source>
</evidence>
<organism evidence="2 3">
    <name type="scientific">Piloderma croceum (strain F 1598)</name>
    <dbReference type="NCBI Taxonomy" id="765440"/>
    <lineage>
        <taxon>Eukaryota</taxon>
        <taxon>Fungi</taxon>
        <taxon>Dikarya</taxon>
        <taxon>Basidiomycota</taxon>
        <taxon>Agaricomycotina</taxon>
        <taxon>Agaricomycetes</taxon>
        <taxon>Agaricomycetidae</taxon>
        <taxon>Atheliales</taxon>
        <taxon>Atheliaceae</taxon>
        <taxon>Piloderma</taxon>
    </lineage>
</organism>
<reference evidence="2 3" key="1">
    <citation type="submission" date="2014-04" db="EMBL/GenBank/DDBJ databases">
        <authorList>
            <consortium name="DOE Joint Genome Institute"/>
            <person name="Kuo A."/>
            <person name="Tarkka M."/>
            <person name="Buscot F."/>
            <person name="Kohler A."/>
            <person name="Nagy L.G."/>
            <person name="Floudas D."/>
            <person name="Copeland A."/>
            <person name="Barry K.W."/>
            <person name="Cichocki N."/>
            <person name="Veneault-Fourrey C."/>
            <person name="LaButti K."/>
            <person name="Lindquist E.A."/>
            <person name="Lipzen A."/>
            <person name="Lundell T."/>
            <person name="Morin E."/>
            <person name="Murat C."/>
            <person name="Sun H."/>
            <person name="Tunlid A."/>
            <person name="Henrissat B."/>
            <person name="Grigoriev I.V."/>
            <person name="Hibbett D.S."/>
            <person name="Martin F."/>
            <person name="Nordberg H.P."/>
            <person name="Cantor M.N."/>
            <person name="Hua S.X."/>
        </authorList>
    </citation>
    <scope>NUCLEOTIDE SEQUENCE [LARGE SCALE GENOMIC DNA]</scope>
    <source>
        <strain evidence="2 3">F 1598</strain>
    </source>
</reference>
<protein>
    <submittedName>
        <fullName evidence="2">Uncharacterized protein</fullName>
    </submittedName>
</protein>
<dbReference type="InParanoid" id="A0A0C3F7T7"/>
<sequence>MLGPSSSIQTENTLWQMPFQQGGTHENLQSTTRNATGFNVLNEIIRPEIPGEPARVYPEATEVVYSALGRLSKSDG</sequence>
<keyword evidence="3" id="KW-1185">Reference proteome</keyword>
<feature type="region of interest" description="Disordered" evidence="1">
    <location>
        <begin position="1"/>
        <end position="30"/>
    </location>
</feature>
<dbReference type="AlphaFoldDB" id="A0A0C3F7T7"/>
<evidence type="ECO:0000313" key="3">
    <source>
        <dbReference type="Proteomes" id="UP000054166"/>
    </source>
</evidence>
<proteinExistence type="predicted"/>